<feature type="compositionally biased region" description="Basic and acidic residues" evidence="1">
    <location>
        <begin position="67"/>
        <end position="83"/>
    </location>
</feature>
<evidence type="ECO:0000313" key="2">
    <source>
        <dbReference type="EMBL" id="GMG20313.1"/>
    </source>
</evidence>
<dbReference type="AlphaFoldDB" id="A0A9W6YMP8"/>
<gene>
    <name evidence="2" type="ORF">Amon01_000114200</name>
</gene>
<feature type="compositionally biased region" description="Acidic residues" evidence="1">
    <location>
        <begin position="114"/>
        <end position="140"/>
    </location>
</feature>
<feature type="compositionally biased region" description="Basic and acidic residues" evidence="1">
    <location>
        <begin position="91"/>
        <end position="109"/>
    </location>
</feature>
<comment type="caution">
    <text evidence="2">The sequence shown here is derived from an EMBL/GenBank/DDBJ whole genome shotgun (WGS) entry which is preliminary data.</text>
</comment>
<feature type="compositionally biased region" description="Polar residues" evidence="1">
    <location>
        <begin position="206"/>
        <end position="218"/>
    </location>
</feature>
<feature type="compositionally biased region" description="Low complexity" evidence="1">
    <location>
        <begin position="12"/>
        <end position="24"/>
    </location>
</feature>
<dbReference type="Proteomes" id="UP001165063">
    <property type="component" value="Unassembled WGS sequence"/>
</dbReference>
<sequence>MFGSFRMGEDGSLSTAKALKSYSSKKSEERSDSKDETASKETSEKSPVHSSDHTLSLSASPDEPSENTDKAPEVHKDEDHNDEQMTVDTDEGVKDKESAAEIESPKESIPENGDSNDVDSTIIEDEDMTDENGETDENEKNDEPKGIEEGVLNSIKPSPSDNASVPGAEVEVEDANSKKSKDSRKDSIDSIIEITVDKPGVPADNHPSTSMDASELIQSTTTPAPVATTTSNTTTTNENITAADLNSNDAIDFIRVTPAAQKTRSYKKKDCSSSVIKGNVMEKRDPAVQAQLDSLLKSITIENKVLLYNLRQCNKESDFLKLCKTQSTQYDQHENIMKLLDARDLLFNIDKECLVEFTFEKFALFFPFFCELYHRDRVTAGKSGMYTVAMGCRYGETKHHVGQKRNVPECKRKMKYYIDYNTKTVRLYIHCGHGHDDMFRFPSLFVRQCVSFICRDHVHMRGEDIIVLLKRKLVGESIDDEANRALLRRLGVDALTLNFIRVTKSKILEAIQLLGLEETPLSYGFDSVEAADYLHKHSDDIQFVEFQLPESSDTGLLIADKTFFSELLNCTVMIVHATEFQVTRINGTKLISGGYRDQYGEFQIGVTALVRVGNEDQTFDVIRFFFLAIQYLASMIYPQSPTDRFFNNLSYVVSEESMFFERAVEVVFNIEAKSDNRVIALISQPDKLESFRIKLAPFLNGMLYEMMKLALYATTREKCESLIHETYALAVTNQLGTSVEEYLQLQFALRAKWATYFRQQRPLLLQINSTDPLIAIANTWRDKYGIGDLEDSSMEMFEKLLTYFRNQHEDRGHIEKRSSTKKYLHLSIIPQLSSLGPALQELLAGEFDIAHHFHLLRNHPKHHTEEMREVKESCSGRICIINDSVPSCDFFQKWKLPCRHIFLRYLIRPNSIEPSCLELGSMSSGLQRGYEMYDNLTMFSDPLAPTSEQKKLFNVNIGFQQVIENLQRVERIDKYR</sequence>
<keyword evidence="3" id="KW-1185">Reference proteome</keyword>
<evidence type="ECO:0000256" key="1">
    <source>
        <dbReference type="SAM" id="MobiDB-lite"/>
    </source>
</evidence>
<proteinExistence type="predicted"/>
<accession>A0A9W6YMP8</accession>
<evidence type="ECO:0000313" key="3">
    <source>
        <dbReference type="Proteomes" id="UP001165063"/>
    </source>
</evidence>
<name>A0A9W6YMP8_AMBMO</name>
<organism evidence="2 3">
    <name type="scientific">Ambrosiozyma monospora</name>
    <name type="common">Yeast</name>
    <name type="synonym">Endomycopsis monosporus</name>
    <dbReference type="NCBI Taxonomy" id="43982"/>
    <lineage>
        <taxon>Eukaryota</taxon>
        <taxon>Fungi</taxon>
        <taxon>Dikarya</taxon>
        <taxon>Ascomycota</taxon>
        <taxon>Saccharomycotina</taxon>
        <taxon>Pichiomycetes</taxon>
        <taxon>Pichiales</taxon>
        <taxon>Pichiaceae</taxon>
        <taxon>Ambrosiozyma</taxon>
    </lineage>
</organism>
<reference evidence="2" key="1">
    <citation type="submission" date="2023-04" db="EMBL/GenBank/DDBJ databases">
        <title>Ambrosiozyma monospora NBRC 1965.</title>
        <authorList>
            <person name="Ichikawa N."/>
            <person name="Sato H."/>
            <person name="Tonouchi N."/>
        </authorList>
    </citation>
    <scope>NUCLEOTIDE SEQUENCE</scope>
    <source>
        <strain evidence="2">NBRC 1965</strain>
    </source>
</reference>
<protein>
    <submittedName>
        <fullName evidence="2">Unnamed protein product</fullName>
    </submittedName>
</protein>
<feature type="compositionally biased region" description="Low complexity" evidence="1">
    <location>
        <begin position="219"/>
        <end position="237"/>
    </location>
</feature>
<feature type="compositionally biased region" description="Basic and acidic residues" evidence="1">
    <location>
        <begin position="175"/>
        <end position="188"/>
    </location>
</feature>
<feature type="region of interest" description="Disordered" evidence="1">
    <location>
        <begin position="1"/>
        <end position="241"/>
    </location>
</feature>
<dbReference type="EMBL" id="BSXU01000341">
    <property type="protein sequence ID" value="GMG20313.1"/>
    <property type="molecule type" value="Genomic_DNA"/>
</dbReference>
<feature type="compositionally biased region" description="Basic and acidic residues" evidence="1">
    <location>
        <begin position="25"/>
        <end position="52"/>
    </location>
</feature>